<dbReference type="PROSITE" id="PS51664">
    <property type="entry name" value="YCAO"/>
    <property type="match status" value="1"/>
</dbReference>
<evidence type="ECO:0000313" key="2">
    <source>
        <dbReference type="EMBL" id="GAA5118984.1"/>
    </source>
</evidence>
<sequence length="444" mass="48444">MTTLRTGRPEWRRLSPKYSDHGVERTVAPAQTIRRVMPLMDRIGVTRVGDVTGLDRVGLPNFTAVRPREVDDGISYYNGKGLTRDSARAGALMEALERYSGERCDLPVYYGDRAELERTGPVVDPADIVLPLVTEYQPDLRIEWVEGFDLLGERPTYVPLNAVVCPYAPPEGRTLLYRSSTNGLASGNILAEALCHAVCEVVERDALAIASAYRELAPAIGRVLAGIGGPNPAAAPSPARFPLIDLESLPARARLAVAKLKRAGLLVYLRDITCIGVPTFECTVVEHRWDDRHLVHGGSGAHPDARVAACRALTEAAQSRVGHIQGGREDLPEIVRDQVAFDPDDVYGGGEIRPFSAVESNECDTVDGDVRFLLDRLRAEGFPQVVVVDLTRPEFGVPVVRAVVPCAESWSVYFSHIRRTAFGPRVTNILRGVRGRVSEEPAGA</sequence>
<dbReference type="Pfam" id="PF02624">
    <property type="entry name" value="YcaO"/>
    <property type="match status" value="1"/>
</dbReference>
<feature type="domain" description="YcaO" evidence="1">
    <location>
        <begin position="79"/>
        <end position="444"/>
    </location>
</feature>
<dbReference type="NCBIfam" id="TIGR00702">
    <property type="entry name" value="YcaO-type kinase domain"/>
    <property type="match status" value="1"/>
</dbReference>
<dbReference type="Proteomes" id="UP001500804">
    <property type="component" value="Unassembled WGS sequence"/>
</dbReference>
<evidence type="ECO:0000259" key="1">
    <source>
        <dbReference type="PROSITE" id="PS51664"/>
    </source>
</evidence>
<protein>
    <submittedName>
        <fullName evidence="2">YcaO-related McrA-glycine thioamidation protein</fullName>
    </submittedName>
</protein>
<organism evidence="2 3">
    <name type="scientific">Pseudonocardia adelaidensis</name>
    <dbReference type="NCBI Taxonomy" id="648754"/>
    <lineage>
        <taxon>Bacteria</taxon>
        <taxon>Bacillati</taxon>
        <taxon>Actinomycetota</taxon>
        <taxon>Actinomycetes</taxon>
        <taxon>Pseudonocardiales</taxon>
        <taxon>Pseudonocardiaceae</taxon>
        <taxon>Pseudonocardia</taxon>
    </lineage>
</organism>
<dbReference type="PANTHER" id="PTHR37809">
    <property type="entry name" value="RIBOSOMAL PROTEIN S12 METHYLTHIOTRANSFERASE ACCESSORY FACTOR YCAO"/>
    <property type="match status" value="1"/>
</dbReference>
<reference evidence="3" key="1">
    <citation type="journal article" date="2019" name="Int. J. Syst. Evol. Microbiol.">
        <title>The Global Catalogue of Microorganisms (GCM) 10K type strain sequencing project: providing services to taxonomists for standard genome sequencing and annotation.</title>
        <authorList>
            <consortium name="The Broad Institute Genomics Platform"/>
            <consortium name="The Broad Institute Genome Sequencing Center for Infectious Disease"/>
            <person name="Wu L."/>
            <person name="Ma J."/>
        </authorList>
    </citation>
    <scope>NUCLEOTIDE SEQUENCE [LARGE SCALE GENOMIC DNA]</scope>
    <source>
        <strain evidence="3">JCM 18302</strain>
    </source>
</reference>
<dbReference type="Gene3D" id="3.30.1330.230">
    <property type="match status" value="2"/>
</dbReference>
<accession>A0ABP9NIL2</accession>
<dbReference type="InterPro" id="IPR003776">
    <property type="entry name" value="YcaO-like_dom"/>
</dbReference>
<keyword evidence="3" id="KW-1185">Reference proteome</keyword>
<comment type="caution">
    <text evidence="2">The sequence shown here is derived from an EMBL/GenBank/DDBJ whole genome shotgun (WGS) entry which is preliminary data.</text>
</comment>
<dbReference type="EMBL" id="BAABJO010000007">
    <property type="protein sequence ID" value="GAA5118984.1"/>
    <property type="molecule type" value="Genomic_DNA"/>
</dbReference>
<evidence type="ECO:0000313" key="3">
    <source>
        <dbReference type="Proteomes" id="UP001500804"/>
    </source>
</evidence>
<name>A0ABP9NIL2_9PSEU</name>
<proteinExistence type="predicted"/>
<gene>
    <name evidence="2" type="ORF">GCM10023320_23970</name>
</gene>
<dbReference type="PANTHER" id="PTHR37809:SF1">
    <property type="entry name" value="RIBOSOMAL PROTEIN S12 METHYLTHIOTRANSFERASE ACCESSORY FACTOR YCAO"/>
    <property type="match status" value="1"/>
</dbReference>
<dbReference type="RefSeq" id="WP_345605020.1">
    <property type="nucleotide sequence ID" value="NZ_BAABJO010000007.1"/>
</dbReference>